<protein>
    <submittedName>
        <fullName evidence="5">Glycosyl hydrolase family 71-domain-containing protein</fullName>
    </submittedName>
</protein>
<feature type="signal peptide" evidence="3">
    <location>
        <begin position="1"/>
        <end position="30"/>
    </location>
</feature>
<feature type="domain" description="WSC" evidence="4">
    <location>
        <begin position="70"/>
        <end position="163"/>
    </location>
</feature>
<gene>
    <name evidence="5" type="ORF">DB88DRAFT_477205</name>
</gene>
<organism evidence="5 6">
    <name type="scientific">Papiliotrema laurentii</name>
    <name type="common">Cryptococcus laurentii</name>
    <dbReference type="NCBI Taxonomy" id="5418"/>
    <lineage>
        <taxon>Eukaryota</taxon>
        <taxon>Fungi</taxon>
        <taxon>Dikarya</taxon>
        <taxon>Basidiomycota</taxon>
        <taxon>Agaricomycotina</taxon>
        <taxon>Tremellomycetes</taxon>
        <taxon>Tremellales</taxon>
        <taxon>Rhynchogastremaceae</taxon>
        <taxon>Papiliotrema</taxon>
    </lineage>
</organism>
<evidence type="ECO:0000256" key="1">
    <source>
        <dbReference type="ARBA" id="ARBA00022737"/>
    </source>
</evidence>
<feature type="compositionally biased region" description="Low complexity" evidence="2">
    <location>
        <begin position="263"/>
        <end position="302"/>
    </location>
</feature>
<keyword evidence="5" id="KW-0378">Hydrolase</keyword>
<evidence type="ECO:0000313" key="6">
    <source>
        <dbReference type="Proteomes" id="UP001182556"/>
    </source>
</evidence>
<feature type="domain" description="WSC" evidence="4">
    <location>
        <begin position="299"/>
        <end position="391"/>
    </location>
</feature>
<evidence type="ECO:0000256" key="3">
    <source>
        <dbReference type="SAM" id="SignalP"/>
    </source>
</evidence>
<dbReference type="AlphaFoldDB" id="A0AAD9FW37"/>
<reference evidence="5" key="1">
    <citation type="submission" date="2023-02" db="EMBL/GenBank/DDBJ databases">
        <title>Identification and recombinant expression of a fungal hydrolase from Papiliotrema laurentii that hydrolyzes apple cutin and clears colloidal polyester polyurethane.</title>
        <authorList>
            <consortium name="DOE Joint Genome Institute"/>
            <person name="Roman V.A."/>
            <person name="Bojanowski C."/>
            <person name="Crable B.R."/>
            <person name="Wagner D.N."/>
            <person name="Hung C.S."/>
            <person name="Nadeau L.J."/>
            <person name="Schratz L."/>
            <person name="Haridas S."/>
            <person name="Pangilinan J."/>
            <person name="Lipzen A."/>
            <person name="Na H."/>
            <person name="Yan M."/>
            <person name="Ng V."/>
            <person name="Grigoriev I.V."/>
            <person name="Spatafora J.W."/>
            <person name="Barlow D."/>
            <person name="Biffinger J."/>
            <person name="Kelley-Loughnane N."/>
            <person name="Varaljay V.A."/>
            <person name="Crookes-Goodson W.J."/>
        </authorList>
    </citation>
    <scope>NUCLEOTIDE SEQUENCE</scope>
    <source>
        <strain evidence="5">5307AH</strain>
    </source>
</reference>
<keyword evidence="6" id="KW-1185">Reference proteome</keyword>
<evidence type="ECO:0000313" key="5">
    <source>
        <dbReference type="EMBL" id="KAK1927206.1"/>
    </source>
</evidence>
<dbReference type="Gene3D" id="3.20.20.80">
    <property type="entry name" value="Glycosidases"/>
    <property type="match status" value="1"/>
</dbReference>
<dbReference type="Pfam" id="PF01822">
    <property type="entry name" value="WSC"/>
    <property type="match status" value="3"/>
</dbReference>
<feature type="chain" id="PRO_5042263527" evidence="3">
    <location>
        <begin position="31"/>
        <end position="823"/>
    </location>
</feature>
<dbReference type="PANTHER" id="PTHR45964">
    <property type="entry name" value="WSCD FAMILY MEMBER CG9164"/>
    <property type="match status" value="1"/>
</dbReference>
<comment type="caution">
    <text evidence="5">The sequence shown here is derived from an EMBL/GenBank/DDBJ whole genome shotgun (WGS) entry which is preliminary data.</text>
</comment>
<name>A0AAD9FW37_PAPLA</name>
<evidence type="ECO:0000259" key="4">
    <source>
        <dbReference type="PROSITE" id="PS51212"/>
    </source>
</evidence>
<dbReference type="InterPro" id="IPR051589">
    <property type="entry name" value="Sialate-O-sulfotransferase"/>
</dbReference>
<feature type="domain" description="WSC" evidence="4">
    <location>
        <begin position="167"/>
        <end position="259"/>
    </location>
</feature>
<dbReference type="InterPro" id="IPR005197">
    <property type="entry name" value="Glyco_hydro_71"/>
</dbReference>
<dbReference type="Proteomes" id="UP001182556">
    <property type="component" value="Unassembled WGS sequence"/>
</dbReference>
<keyword evidence="3" id="KW-0732">Signal</keyword>
<dbReference type="CDD" id="cd11577">
    <property type="entry name" value="GH71"/>
    <property type="match status" value="1"/>
</dbReference>
<feature type="region of interest" description="Disordered" evidence="2">
    <location>
        <begin position="263"/>
        <end position="310"/>
    </location>
</feature>
<dbReference type="GO" id="GO:0051118">
    <property type="term" value="F:glucan endo-1,3-alpha-glucosidase activity"/>
    <property type="evidence" value="ECO:0007669"/>
    <property type="project" value="InterPro"/>
</dbReference>
<accession>A0AAD9FW37</accession>
<dbReference type="SMART" id="SM00321">
    <property type="entry name" value="WSC"/>
    <property type="match status" value="3"/>
</dbReference>
<dbReference type="EMBL" id="JAODAN010000001">
    <property type="protein sequence ID" value="KAK1927206.1"/>
    <property type="molecule type" value="Genomic_DNA"/>
</dbReference>
<dbReference type="PANTHER" id="PTHR45964:SF5">
    <property type="entry name" value="WSCD FAMILY MEMBER CG9164"/>
    <property type="match status" value="1"/>
</dbReference>
<feature type="region of interest" description="Disordered" evidence="2">
    <location>
        <begin position="36"/>
        <end position="61"/>
    </location>
</feature>
<dbReference type="PROSITE" id="PS51212">
    <property type="entry name" value="WSC"/>
    <property type="match status" value="3"/>
</dbReference>
<keyword evidence="1" id="KW-0677">Repeat</keyword>
<dbReference type="InterPro" id="IPR002889">
    <property type="entry name" value="WSC_carb-bd"/>
</dbReference>
<evidence type="ECO:0000256" key="2">
    <source>
        <dbReference type="SAM" id="MobiDB-lite"/>
    </source>
</evidence>
<sequence length="823" mass="86939">MTNPPTSLFSMIPTVLVLLLALGFTYEADARTGRHARRASLAGPTSTTNVEDSLLSRSLHRSPDRRATSGWEYVGCVTDGGSRALTDYSGTDSSNTPDNCIATCASKGFIYAGVEYGNQCYCGNTLSNGQGVTAKESDCSSACTGNKSVKCGGAYRLSLYRKSDALTMSPMGCYADGGTRLMTGASTSSGSLSLFSCATFCSQKGFSYFGAEAGYQCFCSASAPPSAKQIADSSCGTQCASGDGTICGGNYALSVYSISGSSSSAPSSTSSSASATKSTSTSTSKSSSASSTTASPSSTPTAIGCFSDSSSNRLLTGPSRNDDSNTNARCSAWCASQGYDLSGTEYAKQCFCGSTYSTSRAIADSSCSYDCSGSSSDTCGGYNAISLYCSKPVSSSPTTSCNAACTSQVGVASVPSSGRKNLWAHHMVGNTYSYTAATWSDDISQAAAAGFDGFALNHGSSDWQFDRMADAYNVASAQGSFKLFLSIDVTAIGCTQTSDAQRFASIVLRYANSSAQATYNSKVLVSTFAGDACTFGQGSAQAGWTYLRQLIKAGGKDIYLIPAIFVDPSRFSSMTWFDGLLNWDSAWPTGSSGGQPLTTASDTTWMNALGTRSYMPSISPLFFTYYGPNSYNKDWIYRSDDWLLARRFEQLIAMRTQIDMAEMVTWNDYGESHYVGPIRADQPNSQGWVNGYPHTAWLPLINFYAQAFRTGSYPSISSDSMWLWSRPHPKAANPTAPTLSRPNYWDTTEDNLYAIVLLSSAATVTINSGANTGTWNLQAGVNKLSLASAPGAIGGKIVRSGKQVKSLDSTGQFTYTNTPQDYS</sequence>
<proteinExistence type="predicted"/>
<dbReference type="Pfam" id="PF03659">
    <property type="entry name" value="Glyco_hydro_71"/>
    <property type="match status" value="1"/>
</dbReference>